<evidence type="ECO:0000313" key="6">
    <source>
        <dbReference type="RefSeq" id="XP_027194154.1"/>
    </source>
</evidence>
<dbReference type="CDD" id="cd06769">
    <property type="entry name" value="PDZ_FRMPD1_3_4-like"/>
    <property type="match status" value="1"/>
</dbReference>
<dbReference type="InterPro" id="IPR036020">
    <property type="entry name" value="WW_dom_sf"/>
</dbReference>
<reference evidence="6" key="1">
    <citation type="submission" date="2025-08" db="UniProtKB">
        <authorList>
            <consortium name="RefSeq"/>
        </authorList>
    </citation>
    <scope>IDENTIFICATION</scope>
    <source>
        <strain evidence="6">Airmid</strain>
    </source>
</reference>
<dbReference type="Gene3D" id="2.30.42.10">
    <property type="match status" value="1"/>
</dbReference>
<dbReference type="InterPro" id="IPR019749">
    <property type="entry name" value="Band_41_domain"/>
</dbReference>
<evidence type="ECO:0000256" key="1">
    <source>
        <dbReference type="SAM" id="MobiDB-lite"/>
    </source>
</evidence>
<feature type="compositionally biased region" description="Low complexity" evidence="1">
    <location>
        <begin position="550"/>
        <end position="560"/>
    </location>
</feature>
<feature type="region of interest" description="Disordered" evidence="1">
    <location>
        <begin position="135"/>
        <end position="167"/>
    </location>
</feature>
<dbReference type="InterPro" id="IPR029071">
    <property type="entry name" value="Ubiquitin-like_domsf"/>
</dbReference>
<evidence type="ECO:0000259" key="2">
    <source>
        <dbReference type="PROSITE" id="PS50020"/>
    </source>
</evidence>
<dbReference type="Gene3D" id="3.10.20.90">
    <property type="entry name" value="Phosphatidylinositol 3-kinase Catalytic Subunit, Chain A, domain 1"/>
    <property type="match status" value="1"/>
</dbReference>
<dbReference type="RefSeq" id="XP_027194154.1">
    <property type="nucleotide sequence ID" value="XM_027338353.1"/>
</dbReference>
<feature type="domain" description="WW" evidence="2">
    <location>
        <begin position="99"/>
        <end position="117"/>
    </location>
</feature>
<dbReference type="Gene3D" id="2.20.70.10">
    <property type="match status" value="2"/>
</dbReference>
<dbReference type="InterPro" id="IPR014352">
    <property type="entry name" value="FERM/acyl-CoA-bd_prot_sf"/>
</dbReference>
<dbReference type="SUPFAM" id="SSF50156">
    <property type="entry name" value="PDZ domain-like"/>
    <property type="match status" value="1"/>
</dbReference>
<feature type="compositionally biased region" description="Polar residues" evidence="1">
    <location>
        <begin position="511"/>
        <end position="524"/>
    </location>
</feature>
<keyword evidence="5" id="KW-1185">Reference proteome</keyword>
<feature type="domain" description="FERM" evidence="3">
    <location>
        <begin position="400"/>
        <end position="879"/>
    </location>
</feature>
<feature type="domain" description="WW" evidence="2">
    <location>
        <begin position="190"/>
        <end position="223"/>
    </location>
</feature>
<dbReference type="InParanoid" id="A0A6P6XQH8"/>
<feature type="compositionally biased region" description="Basic residues" evidence="1">
    <location>
        <begin position="527"/>
        <end position="549"/>
    </location>
</feature>
<dbReference type="SMART" id="SM00228">
    <property type="entry name" value="PDZ"/>
    <property type="match status" value="1"/>
</dbReference>
<dbReference type="OrthoDB" id="5859304at2759"/>
<dbReference type="InterPro" id="IPR001478">
    <property type="entry name" value="PDZ"/>
</dbReference>
<feature type="region of interest" description="Disordered" evidence="1">
    <location>
        <begin position="455"/>
        <end position="562"/>
    </location>
</feature>
<dbReference type="InterPro" id="IPR019748">
    <property type="entry name" value="FERM_central"/>
</dbReference>
<dbReference type="Pfam" id="PF00373">
    <property type="entry name" value="FERM_M"/>
    <property type="match status" value="1"/>
</dbReference>
<dbReference type="InterPro" id="IPR036034">
    <property type="entry name" value="PDZ_sf"/>
</dbReference>
<organism evidence="5 6">
    <name type="scientific">Dermatophagoides pteronyssinus</name>
    <name type="common">European house dust mite</name>
    <dbReference type="NCBI Taxonomy" id="6956"/>
    <lineage>
        <taxon>Eukaryota</taxon>
        <taxon>Metazoa</taxon>
        <taxon>Ecdysozoa</taxon>
        <taxon>Arthropoda</taxon>
        <taxon>Chelicerata</taxon>
        <taxon>Arachnida</taxon>
        <taxon>Acari</taxon>
        <taxon>Acariformes</taxon>
        <taxon>Sarcoptiformes</taxon>
        <taxon>Astigmata</taxon>
        <taxon>Psoroptidia</taxon>
        <taxon>Analgoidea</taxon>
        <taxon>Pyroglyphidae</taxon>
        <taxon>Dermatophagoidinae</taxon>
        <taxon>Dermatophagoides</taxon>
    </lineage>
</organism>
<evidence type="ECO:0000313" key="5">
    <source>
        <dbReference type="Proteomes" id="UP000515146"/>
    </source>
</evidence>
<name>A0A6P6XQH8_DERPT</name>
<dbReference type="InterPro" id="IPR000299">
    <property type="entry name" value="FERM_domain"/>
</dbReference>
<dbReference type="PANTHER" id="PTHR46221:SF3">
    <property type="entry name" value="FERM AND PDZ DOMAIN-CONTAINING PROTEIN 4"/>
    <property type="match status" value="1"/>
</dbReference>
<dbReference type="InterPro" id="IPR001202">
    <property type="entry name" value="WW_dom"/>
</dbReference>
<dbReference type="Pfam" id="PF00397">
    <property type="entry name" value="WW"/>
    <property type="match status" value="1"/>
</dbReference>
<evidence type="ECO:0000259" key="3">
    <source>
        <dbReference type="PROSITE" id="PS50057"/>
    </source>
</evidence>
<dbReference type="SMART" id="SM00456">
    <property type="entry name" value="WW"/>
    <property type="match status" value="2"/>
</dbReference>
<dbReference type="PROSITE" id="PS50020">
    <property type="entry name" value="WW_DOMAIN_2"/>
    <property type="match status" value="2"/>
</dbReference>
<feature type="domain" description="PDZ" evidence="4">
    <location>
        <begin position="236"/>
        <end position="313"/>
    </location>
</feature>
<evidence type="ECO:0000259" key="4">
    <source>
        <dbReference type="PROSITE" id="PS50106"/>
    </source>
</evidence>
<dbReference type="AlphaFoldDB" id="A0A6P6XQH8"/>
<feature type="non-terminal residue" evidence="6">
    <location>
        <position position="879"/>
    </location>
</feature>
<gene>
    <name evidence="6" type="primary">LOC113788891</name>
</gene>
<dbReference type="PROSITE" id="PS01159">
    <property type="entry name" value="WW_DOMAIN_1"/>
    <property type="match status" value="1"/>
</dbReference>
<sequence>MVIDLTLNDDPITFQSSLVPTTTTTTTDNKSIQNDHLEPNDNDNSYQQQHLDRLNLLISSSSTSSIKIAAYFCSTIYKQQQQQQISFINEIDSIPNFQRIFYINHQTKTTSWLPPNNIWNQICYDPTLATLQQQQLSESSSITSSSTTSTSTDPSTELQQHQQQQQRVFIHSNHNHPIDNSIQSPTTSTSILPFGWEIAIDAEGRQYYINHINCSTTYQLPINKEFDDDPPPQPRIVQLKRDKQLGFGFVAGSDRPVIVRFVKENGPSENKLQSGDQIFEVNGHNVRNSPREHVIELIKSSEETVTLVVCQPYTQNSIRKSALLTAAKKQRLRSNPSRVRFAEGVIVNGSPLFHSCSSSSSSSTTTTTMAPTYKSTSCTCGTSSSSSSSLSSSEMFTGTNVLKIFLENGQTKTFKYDGNTTVQNVVDSLCEKLAIKSYQHYGLMCEQMFNNQNNVHHQHHTKQQPEQQLQSPSAAAASSVSLSSPPPLPSTPTSSQQQQPFLSSSGFAANIASSTSSNPNNVDNSGHYHHHNHQTNSHQHHHHHHHHSINYRNNNNNNNNKLTLLDPNEMIANIAARPNAHNLRCLFRIIIVPIDPAKLLEQDRQTFEYFYQQCCNDIINERFVPEIKYEMAIRLASIHIIEHVLSQQQQQQQQSTKQMENQSKTFSTTTVKTETKTTTTIQAKNLNQLNKINLKLLDDEYGLENFVPKSLYKSMKRKELIRLLLHSIKLNQHLFITISTDNITNNITNDNQQQQKPSKNLKIMKKLNNSNQSLNKLSLSTSSSLTSITSTCSSSISSLNRLNSFNNHYHYKNYQPFITSLQVKLQFLKILSELPCYGSKMFFTTKRLYNHNKNNSVNDNHLGRKEIEEFLLFIRAYHS</sequence>
<dbReference type="KEGG" id="dpte:113788891"/>
<dbReference type="Proteomes" id="UP000515146">
    <property type="component" value="Unplaced"/>
</dbReference>
<dbReference type="SUPFAM" id="SSF47031">
    <property type="entry name" value="Second domain of FERM"/>
    <property type="match status" value="2"/>
</dbReference>
<feature type="region of interest" description="Disordered" evidence="1">
    <location>
        <begin position="20"/>
        <end position="43"/>
    </location>
</feature>
<dbReference type="PROSITE" id="PS50057">
    <property type="entry name" value="FERM_3"/>
    <property type="match status" value="1"/>
</dbReference>
<dbReference type="GO" id="GO:0071944">
    <property type="term" value="C:cell periphery"/>
    <property type="evidence" value="ECO:0007669"/>
    <property type="project" value="UniProtKB-ARBA"/>
</dbReference>
<feature type="compositionally biased region" description="Low complexity" evidence="1">
    <location>
        <begin position="135"/>
        <end position="166"/>
    </location>
</feature>
<dbReference type="GO" id="GO:0048731">
    <property type="term" value="P:system development"/>
    <property type="evidence" value="ECO:0007669"/>
    <property type="project" value="UniProtKB-ARBA"/>
</dbReference>
<dbReference type="CDD" id="cd00201">
    <property type="entry name" value="WW"/>
    <property type="match status" value="2"/>
</dbReference>
<feature type="compositionally biased region" description="Low complexity" evidence="1">
    <location>
        <begin position="464"/>
        <end position="483"/>
    </location>
</feature>
<proteinExistence type="predicted"/>
<dbReference type="InterPro" id="IPR035963">
    <property type="entry name" value="FERM_2"/>
</dbReference>
<dbReference type="CDD" id="cd14473">
    <property type="entry name" value="FERM_B-lobe"/>
    <property type="match status" value="1"/>
</dbReference>
<dbReference type="GO" id="GO:0009887">
    <property type="term" value="P:animal organ morphogenesis"/>
    <property type="evidence" value="ECO:0007669"/>
    <property type="project" value="UniProtKB-ARBA"/>
</dbReference>
<dbReference type="PANTHER" id="PTHR46221">
    <property type="entry name" value="FERM AND PDZ DOMAIN-CONTAINING PROTEIN FAMILY MEMBER"/>
    <property type="match status" value="1"/>
</dbReference>
<feature type="compositionally biased region" description="Low complexity" evidence="1">
    <location>
        <begin position="491"/>
        <end position="505"/>
    </location>
</feature>
<dbReference type="SUPFAM" id="SSF54236">
    <property type="entry name" value="Ubiquitin-like"/>
    <property type="match status" value="1"/>
</dbReference>
<dbReference type="SMART" id="SM00295">
    <property type="entry name" value="B41"/>
    <property type="match status" value="1"/>
</dbReference>
<dbReference type="PROSITE" id="PS50106">
    <property type="entry name" value="PDZ"/>
    <property type="match status" value="1"/>
</dbReference>
<protein>
    <submittedName>
        <fullName evidence="6">Uncharacterized serine-rich protein C215.13-like</fullName>
    </submittedName>
</protein>
<accession>A0A6P6XQH8</accession>
<dbReference type="Gene3D" id="1.20.80.10">
    <property type="match status" value="1"/>
</dbReference>
<dbReference type="SUPFAM" id="SSF51045">
    <property type="entry name" value="WW domain"/>
    <property type="match status" value="1"/>
</dbReference>
<dbReference type="Pfam" id="PF00595">
    <property type="entry name" value="PDZ"/>
    <property type="match status" value="1"/>
</dbReference>